<comment type="caution">
    <text evidence="3">The sequence shown here is derived from an EMBL/GenBank/DDBJ whole genome shotgun (WGS) entry which is preliminary data.</text>
</comment>
<evidence type="ECO:0000313" key="3">
    <source>
        <dbReference type="EMBL" id="OWK47034.1"/>
    </source>
</evidence>
<sequence>MTIESLVYAVGLWAIARNFEALVQQAGIPVNSISFQSPAAAQLVTYVGAGIYEEVLFRLALFGGVCFFLRLMLPTVVAVPLATVAAALAFAAAHHVGPNGEEVVTIKFLFRATAGLYFTILYVARGFGIAVGAHAAYDILVGVAVG</sequence>
<dbReference type="Proteomes" id="UP000214646">
    <property type="component" value="Unassembled WGS sequence"/>
</dbReference>
<dbReference type="InterPro" id="IPR003675">
    <property type="entry name" value="Rce1/LyrA-like_dom"/>
</dbReference>
<dbReference type="Pfam" id="PF02517">
    <property type="entry name" value="Rce1-like"/>
    <property type="match status" value="1"/>
</dbReference>
<dbReference type="AlphaFoldDB" id="A0A225E5I2"/>
<name>A0A225E5I2_9BACT</name>
<evidence type="ECO:0000313" key="4">
    <source>
        <dbReference type="Proteomes" id="UP000214646"/>
    </source>
</evidence>
<keyword evidence="4" id="KW-1185">Reference proteome</keyword>
<proteinExistence type="predicted"/>
<reference evidence="4" key="1">
    <citation type="submission" date="2017-06" db="EMBL/GenBank/DDBJ databases">
        <title>Genome analysis of Fimbriiglobus ruber SP5, the first member of the order Planctomycetales with confirmed chitinolytic capability.</title>
        <authorList>
            <person name="Ravin N.V."/>
            <person name="Rakitin A.L."/>
            <person name="Ivanova A.A."/>
            <person name="Beletsky A.V."/>
            <person name="Kulichevskaya I.S."/>
            <person name="Mardanov A.V."/>
            <person name="Dedysh S.N."/>
        </authorList>
    </citation>
    <scope>NUCLEOTIDE SEQUENCE [LARGE SCALE GENOMIC DNA]</scope>
    <source>
        <strain evidence="4">SP5</strain>
    </source>
</reference>
<evidence type="ECO:0000256" key="1">
    <source>
        <dbReference type="SAM" id="Phobius"/>
    </source>
</evidence>
<feature type="domain" description="CAAX prenyl protease 2/Lysostaphin resistance protein A-like" evidence="2">
    <location>
        <begin position="38"/>
        <end position="139"/>
    </location>
</feature>
<keyword evidence="1" id="KW-0812">Transmembrane</keyword>
<dbReference type="GO" id="GO:0004175">
    <property type="term" value="F:endopeptidase activity"/>
    <property type="evidence" value="ECO:0007669"/>
    <property type="project" value="UniProtKB-ARBA"/>
</dbReference>
<keyword evidence="1" id="KW-0472">Membrane</keyword>
<evidence type="ECO:0000259" key="2">
    <source>
        <dbReference type="Pfam" id="PF02517"/>
    </source>
</evidence>
<feature type="transmembrane region" description="Helical" evidence="1">
    <location>
        <begin position="76"/>
        <end position="96"/>
    </location>
</feature>
<keyword evidence="1" id="KW-1133">Transmembrane helix</keyword>
<organism evidence="3 4">
    <name type="scientific">Fimbriiglobus ruber</name>
    <dbReference type="NCBI Taxonomy" id="1908690"/>
    <lineage>
        <taxon>Bacteria</taxon>
        <taxon>Pseudomonadati</taxon>
        <taxon>Planctomycetota</taxon>
        <taxon>Planctomycetia</taxon>
        <taxon>Gemmatales</taxon>
        <taxon>Gemmataceae</taxon>
        <taxon>Fimbriiglobus</taxon>
    </lineage>
</organism>
<accession>A0A225E5I2</accession>
<protein>
    <recommendedName>
        <fullName evidence="2">CAAX prenyl protease 2/Lysostaphin resistance protein A-like domain-containing protein</fullName>
    </recommendedName>
</protein>
<dbReference type="GO" id="GO:0080120">
    <property type="term" value="P:CAAX-box protein maturation"/>
    <property type="evidence" value="ECO:0007669"/>
    <property type="project" value="UniProtKB-ARBA"/>
</dbReference>
<dbReference type="EMBL" id="NIDE01000001">
    <property type="protein sequence ID" value="OWK47034.1"/>
    <property type="molecule type" value="Genomic_DNA"/>
</dbReference>
<gene>
    <name evidence="3" type="ORF">FRUB_00733</name>
</gene>